<dbReference type="EMBL" id="JAGPYM010000005">
    <property type="protein sequence ID" value="KAH6894480.1"/>
    <property type="molecule type" value="Genomic_DNA"/>
</dbReference>
<dbReference type="PANTHER" id="PTHR46470">
    <property type="entry name" value="N-ACYLNEURAMINATE-9-PHOSPHATASE"/>
    <property type="match status" value="1"/>
</dbReference>
<name>A0A9P8WA75_9HYPO</name>
<dbReference type="InterPro" id="IPR051400">
    <property type="entry name" value="HAD-like_hydrolase"/>
</dbReference>
<dbReference type="OrthoDB" id="1694274at2759"/>
<accession>A0A9P8WA75</accession>
<comment type="caution">
    <text evidence="4">The sequence shown here is derived from an EMBL/GenBank/DDBJ whole genome shotgun (WGS) entry which is preliminary data.</text>
</comment>
<dbReference type="InterPro" id="IPR036412">
    <property type="entry name" value="HAD-like_sf"/>
</dbReference>
<dbReference type="InterPro" id="IPR023198">
    <property type="entry name" value="PGP-like_dom2"/>
</dbReference>
<sequence length="245" mass="27401">MSSSSLQDAEDQVRNALRTKSWFGFDLDDTLHEFRKASRAATTCCLSQIAQEHPETSLDSLQEYYQQVLKQGTSNAFVDGKTSNDYRRERFIATLNHFGCSHELIDELLSSYEKILVQNLTLKPGALSLLQAVKSSHRKIVVITEGPQDAQERALRDLGLSPYVDILATTSQFQVSKVDGLFKKVLDHLGIAAHEIAYVGDSIERDIMPATTTKIYSIHLNEKQPSRLDSYPVSVPSLDVLESLL</sequence>
<dbReference type="Proteomes" id="UP000777438">
    <property type="component" value="Unassembled WGS sequence"/>
</dbReference>
<dbReference type="PANTHER" id="PTHR46470:SF2">
    <property type="entry name" value="GLYCERALDEHYDE 3-PHOSPHATE PHOSPHATASE"/>
    <property type="match status" value="1"/>
</dbReference>
<dbReference type="Pfam" id="PF13419">
    <property type="entry name" value="HAD_2"/>
    <property type="match status" value="1"/>
</dbReference>
<keyword evidence="5" id="KW-1185">Reference proteome</keyword>
<evidence type="ECO:0000256" key="3">
    <source>
        <dbReference type="ARBA" id="ARBA00022842"/>
    </source>
</evidence>
<dbReference type="InterPro" id="IPR023214">
    <property type="entry name" value="HAD_sf"/>
</dbReference>
<proteinExistence type="predicted"/>
<reference evidence="4 5" key="1">
    <citation type="journal article" date="2021" name="Nat. Commun.">
        <title>Genetic determinants of endophytism in the Arabidopsis root mycobiome.</title>
        <authorList>
            <person name="Mesny F."/>
            <person name="Miyauchi S."/>
            <person name="Thiergart T."/>
            <person name="Pickel B."/>
            <person name="Atanasova L."/>
            <person name="Karlsson M."/>
            <person name="Huettel B."/>
            <person name="Barry K.W."/>
            <person name="Haridas S."/>
            <person name="Chen C."/>
            <person name="Bauer D."/>
            <person name="Andreopoulos W."/>
            <person name="Pangilinan J."/>
            <person name="LaButti K."/>
            <person name="Riley R."/>
            <person name="Lipzen A."/>
            <person name="Clum A."/>
            <person name="Drula E."/>
            <person name="Henrissat B."/>
            <person name="Kohler A."/>
            <person name="Grigoriev I.V."/>
            <person name="Martin F.M."/>
            <person name="Hacquard S."/>
        </authorList>
    </citation>
    <scope>NUCLEOTIDE SEQUENCE [LARGE SCALE GENOMIC DNA]</scope>
    <source>
        <strain evidence="4 5">MPI-CAGE-CH-0241</strain>
    </source>
</reference>
<evidence type="ECO:0000313" key="5">
    <source>
        <dbReference type="Proteomes" id="UP000777438"/>
    </source>
</evidence>
<dbReference type="SFLD" id="SFLDG01129">
    <property type="entry name" value="C1.5:_HAD__Beta-PGM__Phosphata"/>
    <property type="match status" value="1"/>
</dbReference>
<dbReference type="GO" id="GO:0016791">
    <property type="term" value="F:phosphatase activity"/>
    <property type="evidence" value="ECO:0007669"/>
    <property type="project" value="TreeGrafter"/>
</dbReference>
<protein>
    <submittedName>
        <fullName evidence="4">HAD-like domain-containing protein</fullName>
    </submittedName>
</protein>
<dbReference type="AlphaFoldDB" id="A0A9P8WA75"/>
<keyword evidence="1" id="KW-0479">Metal-binding</keyword>
<dbReference type="SFLD" id="SFLDS00003">
    <property type="entry name" value="Haloacid_Dehalogenase"/>
    <property type="match status" value="1"/>
</dbReference>
<organism evidence="4 5">
    <name type="scientific">Thelonectria olida</name>
    <dbReference type="NCBI Taxonomy" id="1576542"/>
    <lineage>
        <taxon>Eukaryota</taxon>
        <taxon>Fungi</taxon>
        <taxon>Dikarya</taxon>
        <taxon>Ascomycota</taxon>
        <taxon>Pezizomycotina</taxon>
        <taxon>Sordariomycetes</taxon>
        <taxon>Hypocreomycetidae</taxon>
        <taxon>Hypocreales</taxon>
        <taxon>Nectriaceae</taxon>
        <taxon>Thelonectria</taxon>
    </lineage>
</organism>
<keyword evidence="3" id="KW-0460">Magnesium</keyword>
<evidence type="ECO:0000313" key="4">
    <source>
        <dbReference type="EMBL" id="KAH6894480.1"/>
    </source>
</evidence>
<dbReference type="SUPFAM" id="SSF56784">
    <property type="entry name" value="HAD-like"/>
    <property type="match status" value="1"/>
</dbReference>
<evidence type="ECO:0000256" key="2">
    <source>
        <dbReference type="ARBA" id="ARBA00022801"/>
    </source>
</evidence>
<keyword evidence="2" id="KW-0378">Hydrolase</keyword>
<dbReference type="GO" id="GO:0046872">
    <property type="term" value="F:metal ion binding"/>
    <property type="evidence" value="ECO:0007669"/>
    <property type="project" value="UniProtKB-KW"/>
</dbReference>
<dbReference type="InterPro" id="IPR041492">
    <property type="entry name" value="HAD_2"/>
</dbReference>
<dbReference type="Gene3D" id="1.10.150.240">
    <property type="entry name" value="Putative phosphatase, domain 2"/>
    <property type="match status" value="1"/>
</dbReference>
<gene>
    <name evidence="4" type="ORF">B0T10DRAFT_480568</name>
</gene>
<evidence type="ECO:0000256" key="1">
    <source>
        <dbReference type="ARBA" id="ARBA00022723"/>
    </source>
</evidence>
<dbReference type="Gene3D" id="3.40.50.1000">
    <property type="entry name" value="HAD superfamily/HAD-like"/>
    <property type="match status" value="1"/>
</dbReference>